<evidence type="ECO:0000313" key="3">
    <source>
        <dbReference type="Proteomes" id="UP000184212"/>
    </source>
</evidence>
<name>A0A1M5KF20_9BACT</name>
<dbReference type="RefSeq" id="WP_221408659.1">
    <property type="nucleotide sequence ID" value="NZ_FQWQ01000001.1"/>
</dbReference>
<gene>
    <name evidence="2" type="ORF">SAMN04488109_0604</name>
</gene>
<dbReference type="EMBL" id="FQWQ01000001">
    <property type="protein sequence ID" value="SHG51305.1"/>
    <property type="molecule type" value="Genomic_DNA"/>
</dbReference>
<keyword evidence="1" id="KW-0472">Membrane</keyword>
<reference evidence="2 3" key="1">
    <citation type="submission" date="2016-11" db="EMBL/GenBank/DDBJ databases">
        <authorList>
            <person name="Jaros S."/>
            <person name="Januszkiewicz K."/>
            <person name="Wedrychowicz H."/>
        </authorList>
    </citation>
    <scope>NUCLEOTIDE SEQUENCE [LARGE SCALE GENOMIC DNA]</scope>
    <source>
        <strain evidence="2 3">DSM 24574</strain>
    </source>
</reference>
<dbReference type="Proteomes" id="UP000184212">
    <property type="component" value="Unassembled WGS sequence"/>
</dbReference>
<proteinExistence type="predicted"/>
<keyword evidence="1" id="KW-1133">Transmembrane helix</keyword>
<sequence length="424" mass="48931">MKQIVRKEGVVRCQHLVGLALITMVFISAVSNSVRRSYYFDEKGISREVLENYLDKSITMAFFLVPEKPEGKRVYPYHDDDLRMIQNIGAKFIGRAIYRWGEESLLNDPNFWKKARTIIDTLHHTDPEIIFQGCLFEIITEDVDHVKIPSWVFKDHQLPVVERNFSYRSMLNTAGKGVDHWRKGSSVPDISRPETQLWFYYLAASYINIGCEAFHLGQVELMGMNDPDRKAWATLLSDIRRYAAKHARRHWVLLDAHVPKGDMIKDGVSLIDFNSFPLRIKAIPEKPYEGKLEAGHLDALYNKSKGCLSPSGWQTKSLPYLVEFDNFGRSDKTNVADTASHFIWGWDEISWFSLQPEADRNQWLKYAHQWIKKNDPNGHLEMPGCRMLSCPNETFGSYRANQKSKSCPVGYSQEETIKALWASD</sequence>
<keyword evidence="3" id="KW-1185">Reference proteome</keyword>
<accession>A0A1M5KF20</accession>
<dbReference type="AlphaFoldDB" id="A0A1M5KF20"/>
<dbReference type="STRING" id="947013.SAMN04488109_0604"/>
<evidence type="ECO:0000256" key="1">
    <source>
        <dbReference type="SAM" id="Phobius"/>
    </source>
</evidence>
<protein>
    <recommendedName>
        <fullName evidence="4">Beta-galactosidase</fullName>
    </recommendedName>
</protein>
<evidence type="ECO:0008006" key="4">
    <source>
        <dbReference type="Google" id="ProtNLM"/>
    </source>
</evidence>
<keyword evidence="1" id="KW-0812">Transmembrane</keyword>
<organism evidence="2 3">
    <name type="scientific">Chryseolinea serpens</name>
    <dbReference type="NCBI Taxonomy" id="947013"/>
    <lineage>
        <taxon>Bacteria</taxon>
        <taxon>Pseudomonadati</taxon>
        <taxon>Bacteroidota</taxon>
        <taxon>Cytophagia</taxon>
        <taxon>Cytophagales</taxon>
        <taxon>Fulvivirgaceae</taxon>
        <taxon>Chryseolinea</taxon>
    </lineage>
</organism>
<feature type="transmembrane region" description="Helical" evidence="1">
    <location>
        <begin position="12"/>
        <end position="30"/>
    </location>
</feature>
<evidence type="ECO:0000313" key="2">
    <source>
        <dbReference type="EMBL" id="SHG51305.1"/>
    </source>
</evidence>